<comment type="similarity">
    <text evidence="1 4">Belongs to the bacterial ribosomal protein bL36 family.</text>
</comment>
<sequence>KQCNLIRRGGVLYVYCKRTPRHNQRQG</sequence>
<dbReference type="EMBL" id="DSDM01000032">
    <property type="protein sequence ID" value="HDQ88627.1"/>
    <property type="molecule type" value="Genomic_DNA"/>
</dbReference>
<dbReference type="GO" id="GO:0005840">
    <property type="term" value="C:ribosome"/>
    <property type="evidence" value="ECO:0007669"/>
    <property type="project" value="UniProtKB-KW"/>
</dbReference>
<accession>A0A7C1DI38</accession>
<evidence type="ECO:0000256" key="1">
    <source>
        <dbReference type="ARBA" id="ARBA00007645"/>
    </source>
</evidence>
<dbReference type="Pfam" id="PF00444">
    <property type="entry name" value="Ribosomal_L36"/>
    <property type="match status" value="1"/>
</dbReference>
<keyword evidence="2 4" id="KW-0689">Ribosomal protein</keyword>
<dbReference type="GO" id="GO:1990904">
    <property type="term" value="C:ribonucleoprotein complex"/>
    <property type="evidence" value="ECO:0007669"/>
    <property type="project" value="UniProtKB-KW"/>
</dbReference>
<gene>
    <name evidence="5" type="primary">rpmJ</name>
    <name evidence="5" type="ORF">ENN92_00545</name>
</gene>
<keyword evidence="3 4" id="KW-0687">Ribonucleoprotein</keyword>
<reference evidence="5" key="1">
    <citation type="journal article" date="2020" name="mSystems">
        <title>Genome- and Community-Level Interaction Insights into Carbon Utilization and Element Cycling Functions of Hydrothermarchaeota in Hydrothermal Sediment.</title>
        <authorList>
            <person name="Zhou Z."/>
            <person name="Liu Y."/>
            <person name="Xu W."/>
            <person name="Pan J."/>
            <person name="Luo Z.H."/>
            <person name="Li M."/>
        </authorList>
    </citation>
    <scope>NUCLEOTIDE SEQUENCE [LARGE SCALE GENOMIC DNA]</scope>
    <source>
        <strain evidence="5">SpSt-1219</strain>
    </source>
</reference>
<dbReference type="InterPro" id="IPR000473">
    <property type="entry name" value="Ribosomal_bL36"/>
</dbReference>
<evidence type="ECO:0000256" key="3">
    <source>
        <dbReference type="ARBA" id="ARBA00023274"/>
    </source>
</evidence>
<dbReference type="AlphaFoldDB" id="A0A7C1DI38"/>
<evidence type="ECO:0000256" key="2">
    <source>
        <dbReference type="ARBA" id="ARBA00022980"/>
    </source>
</evidence>
<dbReference type="SUPFAM" id="SSF57840">
    <property type="entry name" value="Ribosomal protein L36"/>
    <property type="match status" value="1"/>
</dbReference>
<protein>
    <recommendedName>
        <fullName evidence="4">50S ribosomal protein L36</fullName>
    </recommendedName>
</protein>
<dbReference type="GO" id="GO:0006412">
    <property type="term" value="P:translation"/>
    <property type="evidence" value="ECO:0007669"/>
    <property type="project" value="InterPro"/>
</dbReference>
<name>A0A7C1DI38_UNCKA</name>
<evidence type="ECO:0000313" key="5">
    <source>
        <dbReference type="EMBL" id="HDQ88627.1"/>
    </source>
</evidence>
<comment type="caution">
    <text evidence="5">The sequence shown here is derived from an EMBL/GenBank/DDBJ whole genome shotgun (WGS) entry which is preliminary data.</text>
</comment>
<dbReference type="InterPro" id="IPR035977">
    <property type="entry name" value="Ribosomal_bL36_sp"/>
</dbReference>
<proteinExistence type="inferred from homology"/>
<feature type="non-terminal residue" evidence="5">
    <location>
        <position position="1"/>
    </location>
</feature>
<dbReference type="Proteomes" id="UP000886066">
    <property type="component" value="Unassembled WGS sequence"/>
</dbReference>
<dbReference type="GO" id="GO:0003735">
    <property type="term" value="F:structural constituent of ribosome"/>
    <property type="evidence" value="ECO:0007669"/>
    <property type="project" value="InterPro"/>
</dbReference>
<organism evidence="5">
    <name type="scientific">candidate division WWE3 bacterium</name>
    <dbReference type="NCBI Taxonomy" id="2053526"/>
    <lineage>
        <taxon>Bacteria</taxon>
        <taxon>Katanobacteria</taxon>
    </lineage>
</organism>
<evidence type="ECO:0000256" key="4">
    <source>
        <dbReference type="RuleBase" id="RU000571"/>
    </source>
</evidence>
<dbReference type="NCBIfam" id="TIGR01022">
    <property type="entry name" value="rpmJ_bact"/>
    <property type="match status" value="1"/>
</dbReference>